<dbReference type="Gene3D" id="3.40.50.150">
    <property type="entry name" value="Vaccinia Virus protein VP39"/>
    <property type="match status" value="1"/>
</dbReference>
<sequence>MTDAAVRRRYTEMADVYIDMFGATARVDPEDLAFLERSLGSCHGTVLDAGCGPGHLTAYLKNLGVSAKGIDLVPAFISSARSNWPDLDFTVGSLHRLDTPDGTLDGILAWYSLIHCEPAELATVLDEFRRTLRDGGRLVVGFFDGDEIEPFDHKVTTAYRWPVDELSRRLSVAGFTEVERLRRAGTSSTRPHAALALSAT</sequence>
<gene>
    <name evidence="4" type="ORF">MSEDJ_54900</name>
</gene>
<dbReference type="RefSeq" id="WP_163800892.1">
    <property type="nucleotide sequence ID" value="NZ_AP022588.1"/>
</dbReference>
<protein>
    <submittedName>
        <fullName evidence="4">Methyltransferase</fullName>
    </submittedName>
</protein>
<evidence type="ECO:0000313" key="4">
    <source>
        <dbReference type="EMBL" id="BBY31394.1"/>
    </source>
</evidence>
<evidence type="ECO:0000259" key="3">
    <source>
        <dbReference type="Pfam" id="PF13649"/>
    </source>
</evidence>
<feature type="domain" description="Methyltransferase" evidence="3">
    <location>
        <begin position="46"/>
        <end position="136"/>
    </location>
</feature>
<dbReference type="SUPFAM" id="SSF53335">
    <property type="entry name" value="S-adenosyl-L-methionine-dependent methyltransferases"/>
    <property type="match status" value="1"/>
</dbReference>
<dbReference type="GO" id="GO:0032259">
    <property type="term" value="P:methylation"/>
    <property type="evidence" value="ECO:0007669"/>
    <property type="project" value="UniProtKB-KW"/>
</dbReference>
<reference evidence="4 5" key="1">
    <citation type="journal article" date="2019" name="Emerg. Microbes Infect.">
        <title>Comprehensive subspecies identification of 175 nontuberculous mycobacteria species based on 7547 genomic profiles.</title>
        <authorList>
            <person name="Matsumoto Y."/>
            <person name="Kinjo T."/>
            <person name="Motooka D."/>
            <person name="Nabeya D."/>
            <person name="Jung N."/>
            <person name="Uechi K."/>
            <person name="Horii T."/>
            <person name="Iida T."/>
            <person name="Fujita J."/>
            <person name="Nakamura S."/>
        </authorList>
    </citation>
    <scope>NUCLEOTIDE SEQUENCE [LARGE SCALE GENOMIC DNA]</scope>
    <source>
        <strain evidence="4 5">JCM 17899</strain>
    </source>
</reference>
<evidence type="ECO:0000256" key="2">
    <source>
        <dbReference type="ARBA" id="ARBA00022679"/>
    </source>
</evidence>
<keyword evidence="1 4" id="KW-0489">Methyltransferase</keyword>
<dbReference type="EMBL" id="AP022588">
    <property type="protein sequence ID" value="BBY31394.1"/>
    <property type="molecule type" value="Genomic_DNA"/>
</dbReference>
<dbReference type="InterPro" id="IPR029063">
    <property type="entry name" value="SAM-dependent_MTases_sf"/>
</dbReference>
<dbReference type="PANTHER" id="PTHR43861:SF1">
    <property type="entry name" value="TRANS-ACONITATE 2-METHYLTRANSFERASE"/>
    <property type="match status" value="1"/>
</dbReference>
<name>A0A7I7QYG3_9MYCO</name>
<dbReference type="KEGG" id="msei:MSEDJ_54900"/>
<evidence type="ECO:0000313" key="5">
    <source>
        <dbReference type="Proteomes" id="UP000467193"/>
    </source>
</evidence>
<proteinExistence type="predicted"/>
<organism evidence="4 5">
    <name type="scientific">Mycolicibacterium sediminis</name>
    <dbReference type="NCBI Taxonomy" id="1286180"/>
    <lineage>
        <taxon>Bacteria</taxon>
        <taxon>Bacillati</taxon>
        <taxon>Actinomycetota</taxon>
        <taxon>Actinomycetes</taxon>
        <taxon>Mycobacteriales</taxon>
        <taxon>Mycobacteriaceae</taxon>
        <taxon>Mycolicibacterium</taxon>
    </lineage>
</organism>
<accession>A0A7I7QYG3</accession>
<dbReference type="GO" id="GO:0008168">
    <property type="term" value="F:methyltransferase activity"/>
    <property type="evidence" value="ECO:0007669"/>
    <property type="project" value="UniProtKB-KW"/>
</dbReference>
<dbReference type="InterPro" id="IPR041698">
    <property type="entry name" value="Methyltransf_25"/>
</dbReference>
<dbReference type="AlphaFoldDB" id="A0A7I7QYG3"/>
<dbReference type="Pfam" id="PF13649">
    <property type="entry name" value="Methyltransf_25"/>
    <property type="match status" value="1"/>
</dbReference>
<evidence type="ECO:0000256" key="1">
    <source>
        <dbReference type="ARBA" id="ARBA00022603"/>
    </source>
</evidence>
<dbReference type="Proteomes" id="UP000467193">
    <property type="component" value="Chromosome"/>
</dbReference>
<keyword evidence="2 4" id="KW-0808">Transferase</keyword>
<keyword evidence="5" id="KW-1185">Reference proteome</keyword>
<dbReference type="PANTHER" id="PTHR43861">
    <property type="entry name" value="TRANS-ACONITATE 2-METHYLTRANSFERASE-RELATED"/>
    <property type="match status" value="1"/>
</dbReference>
<dbReference type="CDD" id="cd02440">
    <property type="entry name" value="AdoMet_MTases"/>
    <property type="match status" value="1"/>
</dbReference>